<proteinExistence type="predicted"/>
<evidence type="ECO:0000256" key="1">
    <source>
        <dbReference type="SAM" id="MobiDB-lite"/>
    </source>
</evidence>
<dbReference type="Proteomes" id="UP001189429">
    <property type="component" value="Unassembled WGS sequence"/>
</dbReference>
<keyword evidence="3" id="KW-1185">Reference proteome</keyword>
<reference evidence="2" key="1">
    <citation type="submission" date="2023-10" db="EMBL/GenBank/DDBJ databases">
        <authorList>
            <person name="Chen Y."/>
            <person name="Shah S."/>
            <person name="Dougan E. K."/>
            <person name="Thang M."/>
            <person name="Chan C."/>
        </authorList>
    </citation>
    <scope>NUCLEOTIDE SEQUENCE [LARGE SCALE GENOMIC DNA]</scope>
</reference>
<feature type="region of interest" description="Disordered" evidence="1">
    <location>
        <begin position="457"/>
        <end position="482"/>
    </location>
</feature>
<evidence type="ECO:0000313" key="2">
    <source>
        <dbReference type="EMBL" id="CAK0795666.1"/>
    </source>
</evidence>
<accession>A0ABN9PVM6</accession>
<feature type="non-terminal residue" evidence="2">
    <location>
        <position position="1"/>
    </location>
</feature>
<evidence type="ECO:0000313" key="3">
    <source>
        <dbReference type="Proteomes" id="UP001189429"/>
    </source>
</evidence>
<feature type="region of interest" description="Disordered" evidence="1">
    <location>
        <begin position="74"/>
        <end position="95"/>
    </location>
</feature>
<gene>
    <name evidence="2" type="ORF">PCOR1329_LOCUS5268</name>
</gene>
<comment type="caution">
    <text evidence="2">The sequence shown here is derived from an EMBL/GenBank/DDBJ whole genome shotgun (WGS) entry which is preliminary data.</text>
</comment>
<name>A0ABN9PVM6_9DINO</name>
<sequence>MLKPFHQRGWCVGSGIVDDGQSLVLVGAASNLLAAWISRAPPCPAAPAVCPNLTCGAVQCRASEQPLTCLALAPAAPPPAPTEPSAEAPEPPPPPVQAARWDLGWLVLPLVHVAVVAVQLGQGAGLASPPVGNSDPLDLLISIPDRDVYQESYAAGSPDIVTVVFPSSRQALQGVGPDLLHRFRREPNVAEATAIGDALEEVAQGLYFARERAGGRPLILPVGGACARFDFANAGAAAPGGPAAATAPVGAGGGAAAAALAGVMVPVAAGAPPPAAALPISAGCRGDVVNFNGSEKIEGDIALSQQGVGWVAIRRIFTDHAAHKCAESGAHIRLLGVAPRADGHHVRLALREVVPPMVENAIPGWLLDGPRAVLWCAQIIDRKRLGHVEHISACVAFFHLTKDDCGVSHCGGIMKMIEHLGCRGQLDPPDLVGVELTTRQAQLHECIYSTERDALQAEEAGGGTAEGDGKEKGGRGRGGGPHRFGIVDEAALFTGAAKEDDRSMICPRLLEHVSRQKRFHPDGMVSEMTDALNEMRGCPLAARGQATAGSSMPSAGHAQVFSEPARAALRFGPSPDGFGGPGALEELRISQSCEGDATMVALVSFDHVDSITLPRAGSHPTALEVIDKDVGLGIVRRLHELRLPRQLGLERVSGFARALPSAARASTRRIRDGRHASSRFNAADPVELATGAAFAQISVGDDQSIALGGVDISDAFYSLGAPPWLRHYFGLSRLRAGDVGLGRLTDGAVVKASALVVPRSRFSPMGWSIGLWICQSLNEAATARAIPGHFGRRLVDRRPAPSLLEGLAHAVRVDNSIALSHRLEEVRGAAARAQEEMTASYLPAHFVEVSMGGDAL</sequence>
<dbReference type="EMBL" id="CAUYUJ010001385">
    <property type="protein sequence ID" value="CAK0795666.1"/>
    <property type="molecule type" value="Genomic_DNA"/>
</dbReference>
<feature type="non-terminal residue" evidence="2">
    <location>
        <position position="856"/>
    </location>
</feature>
<protein>
    <submittedName>
        <fullName evidence="2">Uncharacterized protein</fullName>
    </submittedName>
</protein>
<organism evidence="2 3">
    <name type="scientific">Prorocentrum cordatum</name>
    <dbReference type="NCBI Taxonomy" id="2364126"/>
    <lineage>
        <taxon>Eukaryota</taxon>
        <taxon>Sar</taxon>
        <taxon>Alveolata</taxon>
        <taxon>Dinophyceae</taxon>
        <taxon>Prorocentrales</taxon>
        <taxon>Prorocentraceae</taxon>
        <taxon>Prorocentrum</taxon>
    </lineage>
</organism>